<protein>
    <submittedName>
        <fullName evidence="1">Two-component system sensor protein</fullName>
    </submittedName>
</protein>
<sequence length="125" mass="13673">LAIEQLRLGARLRIARDWDDLPRELPLPRLLLQPLVENAVHHGIAACAEGGTLELRGRRNGNALEISVRNPLPHAPARAGTGHGLANVRARIGYHFGARAALEAGAVDAHWQVTLRLPDARTDRR</sequence>
<gene>
    <name evidence="1" type="ORF">B1B_17907</name>
</gene>
<name>T0YJ45_9ZZZZ</name>
<dbReference type="InterPro" id="IPR036890">
    <property type="entry name" value="HATPase_C_sf"/>
</dbReference>
<reference evidence="1" key="2">
    <citation type="journal article" date="2014" name="ISME J.">
        <title>Microbial stratification in low pH oxic and suboxic macroscopic growths along an acid mine drainage.</title>
        <authorList>
            <person name="Mendez-Garcia C."/>
            <person name="Mesa V."/>
            <person name="Sprenger R.R."/>
            <person name="Richter M."/>
            <person name="Diez M.S."/>
            <person name="Solano J."/>
            <person name="Bargiela R."/>
            <person name="Golyshina O.V."/>
            <person name="Manteca A."/>
            <person name="Ramos J.L."/>
            <person name="Gallego J.R."/>
            <person name="Llorente I."/>
            <person name="Martins Dos Santos V.A."/>
            <person name="Jensen O.N."/>
            <person name="Pelaez A.I."/>
            <person name="Sanchez J."/>
            <person name="Ferrer M."/>
        </authorList>
    </citation>
    <scope>NUCLEOTIDE SEQUENCE</scope>
</reference>
<reference evidence="1" key="1">
    <citation type="submission" date="2013-08" db="EMBL/GenBank/DDBJ databases">
        <authorList>
            <person name="Mendez C."/>
            <person name="Richter M."/>
            <person name="Ferrer M."/>
            <person name="Sanchez J."/>
        </authorList>
    </citation>
    <scope>NUCLEOTIDE SEQUENCE</scope>
</reference>
<proteinExistence type="predicted"/>
<dbReference type="EMBL" id="AUZY01011969">
    <property type="protein sequence ID" value="EQD31947.1"/>
    <property type="molecule type" value="Genomic_DNA"/>
</dbReference>
<accession>T0YJ45</accession>
<dbReference type="PANTHER" id="PTHR34220:SF7">
    <property type="entry name" value="SENSOR HISTIDINE KINASE YPDA"/>
    <property type="match status" value="1"/>
</dbReference>
<evidence type="ECO:0000313" key="1">
    <source>
        <dbReference type="EMBL" id="EQD31947.1"/>
    </source>
</evidence>
<organism evidence="1">
    <name type="scientific">mine drainage metagenome</name>
    <dbReference type="NCBI Taxonomy" id="410659"/>
    <lineage>
        <taxon>unclassified sequences</taxon>
        <taxon>metagenomes</taxon>
        <taxon>ecological metagenomes</taxon>
    </lineage>
</organism>
<dbReference type="Gene3D" id="3.30.565.10">
    <property type="entry name" value="Histidine kinase-like ATPase, C-terminal domain"/>
    <property type="match status" value="1"/>
</dbReference>
<dbReference type="AlphaFoldDB" id="T0YJ45"/>
<dbReference type="SUPFAM" id="SSF55874">
    <property type="entry name" value="ATPase domain of HSP90 chaperone/DNA topoisomerase II/histidine kinase"/>
    <property type="match status" value="1"/>
</dbReference>
<dbReference type="InterPro" id="IPR050640">
    <property type="entry name" value="Bact_2-comp_sensor_kinase"/>
</dbReference>
<dbReference type="PANTHER" id="PTHR34220">
    <property type="entry name" value="SENSOR HISTIDINE KINASE YPDA"/>
    <property type="match status" value="1"/>
</dbReference>
<comment type="caution">
    <text evidence="1">The sequence shown here is derived from an EMBL/GenBank/DDBJ whole genome shotgun (WGS) entry which is preliminary data.</text>
</comment>
<feature type="non-terminal residue" evidence="1">
    <location>
        <position position="1"/>
    </location>
</feature>